<evidence type="ECO:0000313" key="2">
    <source>
        <dbReference type="EMBL" id="GBP17939.1"/>
    </source>
</evidence>
<dbReference type="Proteomes" id="UP000299102">
    <property type="component" value="Unassembled WGS sequence"/>
</dbReference>
<dbReference type="EMBL" id="BGZK01000091">
    <property type="protein sequence ID" value="GBP17939.1"/>
    <property type="molecule type" value="Genomic_DNA"/>
</dbReference>
<dbReference type="OrthoDB" id="565904at2759"/>
<dbReference type="InterPro" id="IPR012674">
    <property type="entry name" value="Calycin"/>
</dbReference>
<comment type="caution">
    <text evidence="2">The sequence shown here is derived from an EMBL/GenBank/DDBJ whole genome shotgun (WGS) entry which is preliminary data.</text>
</comment>
<gene>
    <name evidence="2" type="ORF">EVAR_7932_1</name>
</gene>
<proteinExistence type="predicted"/>
<dbReference type="SUPFAM" id="SSF50814">
    <property type="entry name" value="Lipocalins"/>
    <property type="match status" value="1"/>
</dbReference>
<name>A0A4C1TV96_EUMVA</name>
<feature type="domain" description="Lipocalin/cytosolic fatty-acid binding" evidence="1">
    <location>
        <begin position="102"/>
        <end position="157"/>
    </location>
</feature>
<dbReference type="Gene3D" id="2.40.128.20">
    <property type="match status" value="1"/>
</dbReference>
<evidence type="ECO:0000259" key="1">
    <source>
        <dbReference type="Pfam" id="PF00061"/>
    </source>
</evidence>
<protein>
    <recommendedName>
        <fullName evidence="1">Lipocalin/cytosolic fatty-acid binding domain-containing protein</fullName>
    </recommendedName>
</protein>
<accession>A0A4C1TV96</accession>
<organism evidence="2 3">
    <name type="scientific">Eumeta variegata</name>
    <name type="common">Bagworm moth</name>
    <name type="synonym">Eumeta japonica</name>
    <dbReference type="NCBI Taxonomy" id="151549"/>
    <lineage>
        <taxon>Eukaryota</taxon>
        <taxon>Metazoa</taxon>
        <taxon>Ecdysozoa</taxon>
        <taxon>Arthropoda</taxon>
        <taxon>Hexapoda</taxon>
        <taxon>Insecta</taxon>
        <taxon>Pterygota</taxon>
        <taxon>Neoptera</taxon>
        <taxon>Endopterygota</taxon>
        <taxon>Lepidoptera</taxon>
        <taxon>Glossata</taxon>
        <taxon>Ditrysia</taxon>
        <taxon>Tineoidea</taxon>
        <taxon>Psychidae</taxon>
        <taxon>Oiketicinae</taxon>
        <taxon>Eumeta</taxon>
    </lineage>
</organism>
<dbReference type="Pfam" id="PF00061">
    <property type="entry name" value="Lipocalin"/>
    <property type="match status" value="1"/>
</dbReference>
<sequence>MYTRNPRGVTSALPASWVGIEYLMEERVDSSRERWGDAGGIRLTEKEVGRLTGGVAVMREEVDNKYVRRGHVVHHVVAVGAFVYVDRAVDAFEDKDPVAIPMSVVATDYQNYAVIYGCKQNDELAFKYVSAFILSRRRSLTEQILENARNVINTLPHSSTIYLETVSQSNDDCDRYWTAHVQAEYSDGY</sequence>
<dbReference type="InterPro" id="IPR000566">
    <property type="entry name" value="Lipocln_cytosolic_FA-bd_dom"/>
</dbReference>
<keyword evidence="3" id="KW-1185">Reference proteome</keyword>
<reference evidence="2 3" key="1">
    <citation type="journal article" date="2019" name="Commun. Biol.">
        <title>The bagworm genome reveals a unique fibroin gene that provides high tensile strength.</title>
        <authorList>
            <person name="Kono N."/>
            <person name="Nakamura H."/>
            <person name="Ohtoshi R."/>
            <person name="Tomita M."/>
            <person name="Numata K."/>
            <person name="Arakawa K."/>
        </authorList>
    </citation>
    <scope>NUCLEOTIDE SEQUENCE [LARGE SCALE GENOMIC DNA]</scope>
</reference>
<dbReference type="AlphaFoldDB" id="A0A4C1TV96"/>
<evidence type="ECO:0000313" key="3">
    <source>
        <dbReference type="Proteomes" id="UP000299102"/>
    </source>
</evidence>